<dbReference type="InterPro" id="IPR018973">
    <property type="entry name" value="MZB"/>
</dbReference>
<dbReference type="SMART" id="SM00487">
    <property type="entry name" value="DEXDc"/>
    <property type="match status" value="1"/>
</dbReference>
<dbReference type="PANTHER" id="PTHR47957">
    <property type="entry name" value="ATP-DEPENDENT HELICASE HRQ1"/>
    <property type="match status" value="1"/>
</dbReference>
<evidence type="ECO:0000256" key="1">
    <source>
        <dbReference type="ARBA" id="ARBA00022741"/>
    </source>
</evidence>
<dbReference type="InterPro" id="IPR027417">
    <property type="entry name" value="P-loop_NTPase"/>
</dbReference>
<evidence type="ECO:0000259" key="4">
    <source>
        <dbReference type="PROSITE" id="PS51194"/>
    </source>
</evidence>
<dbReference type="Proteomes" id="UP001162175">
    <property type="component" value="Unassembled WGS sequence"/>
</dbReference>
<dbReference type="PROSITE" id="PS51194">
    <property type="entry name" value="HELICASE_CTER"/>
    <property type="match status" value="1"/>
</dbReference>
<dbReference type="GO" id="GO:0006289">
    <property type="term" value="P:nucleotide-excision repair"/>
    <property type="evidence" value="ECO:0007669"/>
    <property type="project" value="TreeGrafter"/>
</dbReference>
<dbReference type="GO" id="GO:0036297">
    <property type="term" value="P:interstrand cross-link repair"/>
    <property type="evidence" value="ECO:0007669"/>
    <property type="project" value="TreeGrafter"/>
</dbReference>
<sequence>MMEKKFNNQIDQTNFIKSKFSTYLRSTFDIRDKTYKKLYNDRLTELESKLYKGPYLSSTLPFEPSKSINELIKDNVFEKEFLKVGDLDFDRPCYAHQVNAFTRIGNGKNIVVTTGTGSGKTECFMLPIINELIKELKNGDKEPGVRAIFLFPLNALVYDQIDRLRSFLKNYEEIKFGFYTGRTPEDRKSIDGKKQIELYKRKYGEPSKNEILTREEMRANPPQILFTNYSMLEYLLIRPSDESLISQEALKHLKFIVLDEAHIYRGALGIEISLLLRRLLGTANKNVQFVLTSATLGRGKEDLPDIIDFASRLTSSKFTDDDIIFAIRHSNNITPKYEIEAADYKILLDNIENIEEFKNVYQKYNQYDDSVSVKVNLYNLLIKDENAQNLYHWTNRVGEFFDVFRNFYNFKIEDLTSLVELITKSQSNDSKYPLKLYDIKYHMFMKAPDGAFITLGNKKNLSLLTVNQIDGFKAFKIGICQNCKVPYIMGITENNYLCIDDEIDIDESYADKAKRLEYYLIGDCLTDEEKNDLDSDQNFEKYYLCAKCGYIKSAKSAIITSDCECFDTYKTVVYKFIGKDEKDLDDEDIVTNNIHRCPICEYKANNGGVIMGFHVGKDRATTLISQILYESMNYPVIKKAAQTNSLFKSKPKEVAGRKQFLAFSDSRQQAAFFSKFLNSNNDRFLKKTLIWELLKENNHEKISYLQLVTKLDDVFRNKLHYTEEEAIKHAKATALWELLLVDGRNSGEGIGLFAFKLNLNKGNYADEDALTEALQGAGFDNITGKQFKDITTQLFTLFRMAPAIEYETILCDDPEEKKELLGYRQRKMYIMEQDTKKTKDSDKPKYYPVKSFLPVDDGRTNNGLKYIMKTLGYDYNKAKFLMKTIFENAIEEEILIPNTEAPEYPNTYVIKANNYDLFSYKKLKFYKCQKCNKLTLYNVNNKCTEADCDGELIECDVDNDAFYKDNYYRNEYMNRPVEKLVCREHTAQMNANEAKETQDDFKSENGKINFISCSTTFEMGIDLGGLNTIFMRNVPPTPSNYAQRAGRAGRRAETSAFVLTFCGTSSHDYTYFSNPAEMIRGLVKPPYFVVDNDKIIMRHITATALSMYFKEPEFTEDFDSVEHFLSDDVANKFINYIKSKPAKLGTMVDKYVLKDSQLISKYGGFKWINYLDMSESSLNKMTEGLNGLVELYKEAEEYARNQRDYSLANSYKESLRRLNTPNSLITYFTKYNVIPGYGFPVDNVELYIYDYDKEQMNEDYNLSRNLSVAISEYAPGSEVIVDERKYTSRYLFLPHNGYSLPATFYCECEKCHTINTSEDKNYFVSNNTCKYCGATLDTSMGKLKSYLTPIYGFVADRKNKESRRIKPFKTYASDVYYIGDNLSSNDELNNVVNVSEHKDEQLLVLNESRFYFCPYCGYTDLDKKNQLPTKTLEHREYRGKLCKCGNKLELIHLGHSYRTDIVKISFNKVNEMFDEDTAISVLFALLEGISMTYNIERNDIGGMIYKTNLAKPYSFILFDTMAGGAGHVKRLKDDKSLMEVLKNALAKVSQNCCDEDTSCYNCLRTYNNQRLHKHIKRGLAKNALSVIISNIKNKNKNYALSDPQYDFTMVDINEFINSGTLDGSESNISLISLISEISIKRAETPDGYGYVLNPNDGSQVEYADFAWKDRNILLFTIENKKSYDNLVNSQNKFDCYLLTDSFDYVEFVKELLRWL</sequence>
<gene>
    <name evidence="5" type="ORF">DCBHLPFO_00262</name>
</gene>
<accession>A0AA43QZ26</accession>
<protein>
    <recommendedName>
        <fullName evidence="7">DEAD/DEAH box helicase</fullName>
    </recommendedName>
</protein>
<dbReference type="GO" id="GO:0043138">
    <property type="term" value="F:3'-5' DNA helicase activity"/>
    <property type="evidence" value="ECO:0007669"/>
    <property type="project" value="TreeGrafter"/>
</dbReference>
<reference evidence="5" key="1">
    <citation type="submission" date="2022-11" db="EMBL/GenBank/DDBJ databases">
        <title>Draft genome of Mycoplasma arginini isolated from fly.</title>
        <authorList>
            <person name="Severgnini M."/>
            <person name="Gioia G."/>
            <person name="Cremonesi P."/>
            <person name="Moroni P."/>
            <person name="Addis M.F."/>
            <person name="Castiglioni B."/>
        </authorList>
    </citation>
    <scope>NUCLEOTIDE SEQUENCE</scope>
    <source>
        <strain evidence="5">QMP CG1-1632</strain>
    </source>
</reference>
<feature type="domain" description="Helicase ATP-binding" evidence="3">
    <location>
        <begin position="101"/>
        <end position="303"/>
    </location>
</feature>
<dbReference type="Pfam" id="PF00271">
    <property type="entry name" value="Helicase_C"/>
    <property type="match status" value="1"/>
</dbReference>
<dbReference type="InterPro" id="IPR001650">
    <property type="entry name" value="Helicase_C-like"/>
</dbReference>
<dbReference type="Pfam" id="PF09369">
    <property type="entry name" value="MZB"/>
    <property type="match status" value="1"/>
</dbReference>
<dbReference type="GO" id="GO:0003676">
    <property type="term" value="F:nucleic acid binding"/>
    <property type="evidence" value="ECO:0007669"/>
    <property type="project" value="InterPro"/>
</dbReference>
<dbReference type="GO" id="GO:0005524">
    <property type="term" value="F:ATP binding"/>
    <property type="evidence" value="ECO:0007669"/>
    <property type="project" value="UniProtKB-KW"/>
</dbReference>
<dbReference type="Gene3D" id="3.40.50.300">
    <property type="entry name" value="P-loop containing nucleotide triphosphate hydrolases"/>
    <property type="match status" value="2"/>
</dbReference>
<evidence type="ECO:0000256" key="2">
    <source>
        <dbReference type="ARBA" id="ARBA00022840"/>
    </source>
</evidence>
<dbReference type="InterPro" id="IPR011545">
    <property type="entry name" value="DEAD/DEAH_box_helicase_dom"/>
</dbReference>
<dbReference type="PROSITE" id="PS51192">
    <property type="entry name" value="HELICASE_ATP_BIND_1"/>
    <property type="match status" value="1"/>
</dbReference>
<dbReference type="EMBL" id="JAPFAR010000086">
    <property type="protein sequence ID" value="MDI3349683.1"/>
    <property type="molecule type" value="Genomic_DNA"/>
</dbReference>
<evidence type="ECO:0000313" key="5">
    <source>
        <dbReference type="EMBL" id="MDI3349683.1"/>
    </source>
</evidence>
<evidence type="ECO:0008006" key="7">
    <source>
        <dbReference type="Google" id="ProtNLM"/>
    </source>
</evidence>
<evidence type="ECO:0000313" key="6">
    <source>
        <dbReference type="Proteomes" id="UP001162175"/>
    </source>
</evidence>
<dbReference type="PANTHER" id="PTHR47957:SF3">
    <property type="entry name" value="ATP-DEPENDENT HELICASE HRQ1"/>
    <property type="match status" value="1"/>
</dbReference>
<comment type="caution">
    <text evidence="5">The sequence shown here is derived from an EMBL/GenBank/DDBJ whole genome shotgun (WGS) entry which is preliminary data.</text>
</comment>
<dbReference type="SMART" id="SM00490">
    <property type="entry name" value="HELICc"/>
    <property type="match status" value="1"/>
</dbReference>
<dbReference type="SUPFAM" id="SSF52540">
    <property type="entry name" value="P-loop containing nucleoside triphosphate hydrolases"/>
    <property type="match status" value="2"/>
</dbReference>
<dbReference type="Pfam" id="PF00270">
    <property type="entry name" value="DEAD"/>
    <property type="match status" value="1"/>
</dbReference>
<evidence type="ECO:0000259" key="3">
    <source>
        <dbReference type="PROSITE" id="PS51192"/>
    </source>
</evidence>
<keyword evidence="1" id="KW-0547">Nucleotide-binding</keyword>
<organism evidence="5 6">
    <name type="scientific">Mycoplasmopsis arginini</name>
    <name type="common">Mycoplasma arginini</name>
    <dbReference type="NCBI Taxonomy" id="2094"/>
    <lineage>
        <taxon>Bacteria</taxon>
        <taxon>Bacillati</taxon>
        <taxon>Mycoplasmatota</taxon>
        <taxon>Mycoplasmoidales</taxon>
        <taxon>Metamycoplasmataceae</taxon>
        <taxon>Mycoplasmopsis</taxon>
    </lineage>
</organism>
<keyword evidence="2" id="KW-0067">ATP-binding</keyword>
<feature type="domain" description="Helicase C-terminal" evidence="4">
    <location>
        <begin position="935"/>
        <end position="1096"/>
    </location>
</feature>
<dbReference type="InterPro" id="IPR014001">
    <property type="entry name" value="Helicase_ATP-bd"/>
</dbReference>
<proteinExistence type="predicted"/>
<dbReference type="CDD" id="cd17923">
    <property type="entry name" value="DEXHc_Hrq1-like"/>
    <property type="match status" value="1"/>
</dbReference>
<name>A0AA43QZ26_MYCAR</name>